<evidence type="ECO:0000256" key="6">
    <source>
        <dbReference type="ARBA" id="ARBA00023194"/>
    </source>
</evidence>
<evidence type="ECO:0000256" key="4">
    <source>
        <dbReference type="ARBA" id="ARBA00022553"/>
    </source>
</evidence>
<dbReference type="InterPro" id="IPR009081">
    <property type="entry name" value="PP-bd_ACP"/>
</dbReference>
<dbReference type="SMART" id="SM00823">
    <property type="entry name" value="PKS_PP"/>
    <property type="match status" value="2"/>
</dbReference>
<reference evidence="10 11" key="1">
    <citation type="submission" date="2019-10" db="EMBL/GenBank/DDBJ databases">
        <title>Streptomyces sp. nov., a novel actinobacterium isolated from alkaline environment.</title>
        <authorList>
            <person name="Golinska P."/>
        </authorList>
    </citation>
    <scope>NUCLEOTIDE SEQUENCE [LARGE SCALE GENOMIC DNA]</scope>
    <source>
        <strain evidence="10 11">OF1</strain>
    </source>
</reference>
<dbReference type="InterPro" id="IPR045851">
    <property type="entry name" value="AMP-bd_C_sf"/>
</dbReference>
<dbReference type="InterPro" id="IPR001242">
    <property type="entry name" value="Condensation_dom"/>
</dbReference>
<evidence type="ECO:0000256" key="7">
    <source>
        <dbReference type="SAM" id="MobiDB-lite"/>
    </source>
</evidence>
<evidence type="ECO:0000313" key="10">
    <source>
        <dbReference type="EMBL" id="MQS00475.1"/>
    </source>
</evidence>
<dbReference type="InterPro" id="IPR020802">
    <property type="entry name" value="TesA-like"/>
</dbReference>
<dbReference type="CDD" id="cd19540">
    <property type="entry name" value="LCL_NRPS-like"/>
    <property type="match status" value="1"/>
</dbReference>
<dbReference type="GO" id="GO:0003824">
    <property type="term" value="F:catalytic activity"/>
    <property type="evidence" value="ECO:0007669"/>
    <property type="project" value="UniProtKB-KW"/>
</dbReference>
<feature type="domain" description="Carrier" evidence="8">
    <location>
        <begin position="970"/>
        <end position="1045"/>
    </location>
</feature>
<dbReference type="GO" id="GO:0017000">
    <property type="term" value="P:antibiotic biosynthetic process"/>
    <property type="evidence" value="ECO:0007669"/>
    <property type="project" value="UniProtKB-KW"/>
</dbReference>
<dbReference type="FunFam" id="1.10.1200.10:FF:000005">
    <property type="entry name" value="Nonribosomal peptide synthetase 1"/>
    <property type="match status" value="1"/>
</dbReference>
<comment type="similarity">
    <text evidence="2">Belongs to the ATP-dependent AMP-binding enzyme family.</text>
</comment>
<dbReference type="InterPro" id="IPR010071">
    <property type="entry name" value="AA_adenyl_dom"/>
</dbReference>
<dbReference type="InterPro" id="IPR010060">
    <property type="entry name" value="NRPS_synth"/>
</dbReference>
<dbReference type="SUPFAM" id="SSF47336">
    <property type="entry name" value="ACP-like"/>
    <property type="match status" value="2"/>
</dbReference>
<evidence type="ECO:0000256" key="1">
    <source>
        <dbReference type="ARBA" id="ARBA00001957"/>
    </source>
</evidence>
<dbReference type="Pfam" id="PF00550">
    <property type="entry name" value="PP-binding"/>
    <property type="match status" value="2"/>
</dbReference>
<dbReference type="SUPFAM" id="SSF53474">
    <property type="entry name" value="alpha/beta-Hydrolases"/>
    <property type="match status" value="1"/>
</dbReference>
<dbReference type="EMBL" id="JABJXA010000026">
    <property type="protein sequence ID" value="MBB1258528.1"/>
    <property type="molecule type" value="Genomic_DNA"/>
</dbReference>
<feature type="region of interest" description="Disordered" evidence="7">
    <location>
        <begin position="2643"/>
        <end position="2668"/>
    </location>
</feature>
<evidence type="ECO:0000259" key="8">
    <source>
        <dbReference type="PROSITE" id="PS50075"/>
    </source>
</evidence>
<dbReference type="SMART" id="SM00824">
    <property type="entry name" value="PKS_TE"/>
    <property type="match status" value="1"/>
</dbReference>
<reference evidence="12" key="2">
    <citation type="submission" date="2020-05" db="EMBL/GenBank/DDBJ databases">
        <title>Classification of alakaliphilic streptomycetes isolated from an alkaline soil next to Lonar Crater, India and a proposal for the recognition of Streptomyces alkaliterrae sp. nov.</title>
        <authorList>
            <person name="Golinska P."/>
        </authorList>
    </citation>
    <scope>NUCLEOTIDE SEQUENCE [LARGE SCALE GENOMIC DNA]</scope>
    <source>
        <strain evidence="12">OF8</strain>
    </source>
</reference>
<dbReference type="Gene3D" id="3.40.50.1820">
    <property type="entry name" value="alpha/beta hydrolase"/>
    <property type="match status" value="1"/>
</dbReference>
<dbReference type="FunFam" id="3.30.300.30:FF:000010">
    <property type="entry name" value="Enterobactin synthetase component F"/>
    <property type="match status" value="2"/>
</dbReference>
<dbReference type="RefSeq" id="WP_143645958.1">
    <property type="nucleotide sequence ID" value="NZ_JABJXA010000026.1"/>
</dbReference>
<dbReference type="InterPro" id="IPR023213">
    <property type="entry name" value="CAT-like_dom_sf"/>
</dbReference>
<dbReference type="InterPro" id="IPR020806">
    <property type="entry name" value="PKS_PP-bd"/>
</dbReference>
<feature type="domain" description="Carrier" evidence="8">
    <location>
        <begin position="2289"/>
        <end position="2363"/>
    </location>
</feature>
<dbReference type="SUPFAM" id="SSF56801">
    <property type="entry name" value="Acetyl-CoA synthetase-like"/>
    <property type="match status" value="2"/>
</dbReference>
<protein>
    <submittedName>
        <fullName evidence="10">Amino acid adenylation domain-containing protein</fullName>
    </submittedName>
</protein>
<keyword evidence="5" id="KW-0677">Repeat</keyword>
<dbReference type="CDD" id="cd17643">
    <property type="entry name" value="A_NRPS_Cytc1-like"/>
    <property type="match status" value="1"/>
</dbReference>
<evidence type="ECO:0000313" key="11">
    <source>
        <dbReference type="Proteomes" id="UP000320857"/>
    </source>
</evidence>
<evidence type="ECO:0000313" key="12">
    <source>
        <dbReference type="Proteomes" id="UP000517765"/>
    </source>
</evidence>
<dbReference type="InterPro" id="IPR025110">
    <property type="entry name" value="AMP-bd_C"/>
</dbReference>
<dbReference type="Gene3D" id="3.30.559.30">
    <property type="entry name" value="Nonribosomal peptide synthetase, condensation domain"/>
    <property type="match status" value="4"/>
</dbReference>
<dbReference type="PANTHER" id="PTHR45527:SF14">
    <property type="entry name" value="PLIPASTATIN SYNTHASE SUBUNIT B"/>
    <property type="match status" value="1"/>
</dbReference>
<evidence type="ECO:0000256" key="2">
    <source>
        <dbReference type="ARBA" id="ARBA00006432"/>
    </source>
</evidence>
<accession>A0A5P0YJI4</accession>
<comment type="caution">
    <text evidence="10">The sequence shown here is derived from an EMBL/GenBank/DDBJ whole genome shotgun (WGS) entry which is preliminary data.</text>
</comment>
<proteinExistence type="inferred from homology"/>
<organism evidence="10 11">
    <name type="scientific">Streptomyces alkaliterrae</name>
    <dbReference type="NCBI Taxonomy" id="2213162"/>
    <lineage>
        <taxon>Bacteria</taxon>
        <taxon>Bacillati</taxon>
        <taxon>Actinomycetota</taxon>
        <taxon>Actinomycetes</taxon>
        <taxon>Kitasatosporales</taxon>
        <taxon>Streptomycetaceae</taxon>
        <taxon>Streptomyces</taxon>
    </lineage>
</organism>
<dbReference type="FunFam" id="3.40.50.980:FF:000002">
    <property type="entry name" value="Enterobactin synthetase component F"/>
    <property type="match status" value="1"/>
</dbReference>
<sequence length="2889" mass="310597">MSVHGDQLLPLTAAQSGIYYAQQLDPTNTIYNAGEYLEIHGAVDAGLFEAALRRVVAEADTLRTRVLDVEGEGPRQAVEPDRQWAFEQVDVSAEEDPRAAAEAWMRADLARPFDLAVDPLFRFTLFTVGPERAFWFHRYHHVAVDGYTVALIARRVAEVYSALVAGGAVPATPFGPLADLVAADGEYRRSERFAADRDHWVEELADRAEPVSMSGAAPSLARRLARRTAHLDPRSARALRELAREAGVPWPALVLGATAAYLQRMTGQSEVVLGLPVTTRLGRMARSVPGMVSNVLPLRLSARPAMTVAELLTHAHGRTRAAMRHQRYRYEDLRRDLRLLESDQPLLGPQVNIMMFDYDLSFGPHGSTVHNLCIGPADDLSVIVYDRGADGGLQIDFDANPDLYPEERIADHQRRFLAFLDRLAAAEPTAPIGAVDLVDAHELPSPDAVTRPEVDADLAELFARQAARTPDRVAVVHEDVRLTYAELESRANRLARLLVSRGAGPEGFVALAVPRSAEMIVALLAVIKSGAGYVPLDPDYPADRIAFMLADAAPALVVTVDGSRPEAPTVDLRDPLVVAELAELPDTALTDADRRAPLTPAGPAYVIYTSGSTGRPKGVVIPHANVVRLFDSTRHWFGFDADDVWTMFHSYAFDFSVWEIWGPLLHGGRLVVVPYEVSRSPERFLRLLAEQQVTVLNQTPSAFYQLMRADAENPELSARLALRTVVFGGEALDLWRLGDWYSRHAADAPVLVNMYGITETTVHVSYVALDERLAAAGQGSLIGGAIPDLGVHVLDAGLRPVPPGVAGEMYVSGAGLARGYLGRRGTTAERFVADPFGPPGTRMYRTGDVARWTLDGELEFVGRADAQVKIRGFRIELGEIEAALSEHETVAQAAVVAREDRHGDRRLVAYVVPAPGRRPGGLREFVGRTLPDHMVPSAVVELAAMPLTANGKLDARALPEPEFGSTGGRGPRNPREETLCRLFAEVLDVPGVGIDDNFFDLGGHSLLATRLAGRIRAAFGVDVGISTLFTSPTVAALAEQLGQGEERDASLDVLLPLRPHGTLPALFCVHPAAGLSWIYSGFLRHLEPERPVFGLQAHGLRDASQAPASIEEMAAAYVAEMRKAQPSGPYHLLGWSSGGVVAHAIAVLLQEEGEQVGLLAVLDAYPGLELPPLDEQEIMATLLDFAGYDRRRLGPEPLEFERVVGLLRQLDSALAGLGRQDVAAMARVYGEASELMRRHTPRRYTGDVLFFVATLDKVEFSPTPQTWLPYVDGEIDVRFVERAHTDLLKPAPLAEIARVVADRLAALGGPAEPVSPPPRPERVPLSAGQRRLWFLNRLESATPSSGAYNVPLALRLSGPLDRDALRLALGDVVARHESLRTAFPDEDGVPWQRVLEPAPPRALPVRRVGADELDAVLARAAATRFDLAAEPPWRAELLALPAESADAEGDDVAAEQVHVLSLVVHHIACDGASLRPLVDDLAVAYAARRAGSAPRFEPLPVRYVDHLLAQRSALGEEDNPDSRVSRQLNAWAEALHGLPDELELPTDRPRPSVASHRGDTVPVRIAAELHARIAELARSRQASTFMAVQAGLAALLTRLGAGTDIPLGSPVAGRDSEELEGLVGFFANTLVLRTDTSGDPGFAELVDRVRRTDLAAFGRQDVPFDRLVEALRTPRSLARHPLFQVMLAFQEDADDALRMPGLTAERYEVPRRSAKFDLTLDLTERRGVDGELSGLDGVLEYATDLFDRGTAELLVTRLVRLLDAATREPGLPLSRLVVDHPGDRHRVLVEWNRTARPVPETTVPALFELQAYRTPHAPAVAAPGGERLDYAELNLRANRVAHHLINRGVGPEDFVAVSMPRAADLVVALLGVLKAGAAYLPVSPDYPADRVEFMLADAAPAVLLRDLSELPSGLPDHNPTDSERARPLLSGHAVYAIYTSGSTGRPKGVVVDHGAVVDLALWAGDALGSAALARTLFSTSLNFDVSVFELFGTLLNGGCVEIVRDLTALLERADDPWRGTLVSGVPSAVAPILAQSPAPIAADTVVLAGEALPARLVADVRAALPDARVVNAYGPTEATVYATAWFHEVDDPAEEAPPIGRPITNVRTYVLDASLQPVMVGGTGELYLAGRGVARGYLGRPGLTADRFVADPFGAPGARMYRTGDLVRWRPDGELEYLGRADSQVKVRGFRIELGEIDAVLAAHPAVREVVTLAREDTVGVRRIVSYAVPVPGAAAEPEELRAHAARALPEYMVPVAVVPLERLPLNPNGKLDRAALPAPRAASVAERSAGTDVERLLCELAAELLGLERVSPDDRFFEIGGDSIISIQLISRARKAGLSITPRDMFEQGTMGGLAAVAKPLTTADELAAEPDVGTGEVPVPPIAHWMRERGGPLAGFTQSALLRVPAGLGGERLEAAVQAVLDHHDALRMRQSYAPNGSGWLLTVPEPGALSAADVVRRVDVSGTPDDQLEQVIDAHAAEVRLAPGEGRMVAVLWFDAGPGRSGRLLVVAHHLVVDGVSWRILVGDLATAWAGGGRSALAPVRTSYRRWARHVTALVDDPGIQAELPLWRGTLSGPDPLLGARPLDPTRDVLRTSRHLVATLPAEHTARLLTTLPTAFSCGVEDVLLTAFTAALADWRRRLGRGTDGRTGGSTEGGSTGGFAEGGPATDEVLLDLEGHGRDTAESLDLSGTVGWFTTLHPVRLDPGAAAPGDGVALGGALKRVKERLRALPGKGLGYGLLRYLDPVARGELSALPAPQIGFNYLGRFPAGQDADWSMVTGGDALSGAARGVDPETPLSHVLEVSALVEDAADGGAGPRLSAVVGWPDALLAECEVRDLVDTWFRALTALSEHAERPEAGGVTPSDLSVAMSQEEIDEFENDLLSDWES</sequence>
<dbReference type="Pfam" id="PF00975">
    <property type="entry name" value="Thioesterase"/>
    <property type="match status" value="1"/>
</dbReference>
<feature type="compositionally biased region" description="Gly residues" evidence="7">
    <location>
        <begin position="2648"/>
        <end position="2664"/>
    </location>
</feature>
<dbReference type="Pfam" id="PF00668">
    <property type="entry name" value="Condensation"/>
    <property type="match status" value="3"/>
</dbReference>
<dbReference type="InterPro" id="IPR020845">
    <property type="entry name" value="AMP-binding_CS"/>
</dbReference>
<keyword evidence="11" id="KW-1185">Reference proteome</keyword>
<dbReference type="Gene3D" id="3.40.50.12780">
    <property type="entry name" value="N-terminal domain of ligase-like"/>
    <property type="match status" value="1"/>
</dbReference>
<dbReference type="NCBIfam" id="TIGR01720">
    <property type="entry name" value="NRPS-para261"/>
    <property type="match status" value="1"/>
</dbReference>
<dbReference type="PROSITE" id="PS00012">
    <property type="entry name" value="PHOSPHOPANTETHEINE"/>
    <property type="match status" value="2"/>
</dbReference>
<dbReference type="GO" id="GO:0043041">
    <property type="term" value="P:amino acid activation for nonribosomal peptide biosynthetic process"/>
    <property type="evidence" value="ECO:0007669"/>
    <property type="project" value="TreeGrafter"/>
</dbReference>
<name>A0A5P0YJI4_9ACTN</name>
<dbReference type="Gene3D" id="3.30.559.10">
    <property type="entry name" value="Chloramphenicol acetyltransferase-like domain"/>
    <property type="match status" value="3"/>
</dbReference>
<dbReference type="InterPro" id="IPR036736">
    <property type="entry name" value="ACP-like_sf"/>
</dbReference>
<dbReference type="GO" id="GO:0044550">
    <property type="term" value="P:secondary metabolite biosynthetic process"/>
    <property type="evidence" value="ECO:0007669"/>
    <property type="project" value="UniProtKB-ARBA"/>
</dbReference>
<dbReference type="NCBIfam" id="TIGR01733">
    <property type="entry name" value="AA-adenyl-dom"/>
    <property type="match status" value="2"/>
</dbReference>
<dbReference type="InterPro" id="IPR042099">
    <property type="entry name" value="ANL_N_sf"/>
</dbReference>
<dbReference type="PROSITE" id="PS50075">
    <property type="entry name" value="CARRIER"/>
    <property type="match status" value="2"/>
</dbReference>
<dbReference type="InterPro" id="IPR001031">
    <property type="entry name" value="Thioesterase"/>
</dbReference>
<dbReference type="GO" id="GO:0031177">
    <property type="term" value="F:phosphopantetheine binding"/>
    <property type="evidence" value="ECO:0007669"/>
    <property type="project" value="InterPro"/>
</dbReference>
<dbReference type="PANTHER" id="PTHR45527">
    <property type="entry name" value="NONRIBOSOMAL PEPTIDE SYNTHETASE"/>
    <property type="match status" value="1"/>
</dbReference>
<dbReference type="CDD" id="cd05930">
    <property type="entry name" value="A_NRPS"/>
    <property type="match status" value="1"/>
</dbReference>
<dbReference type="PROSITE" id="PS00455">
    <property type="entry name" value="AMP_BINDING"/>
    <property type="match status" value="1"/>
</dbReference>
<dbReference type="InterPro" id="IPR000873">
    <property type="entry name" value="AMP-dep_synth/lig_dom"/>
</dbReference>
<dbReference type="Gene3D" id="3.40.50.980">
    <property type="match status" value="2"/>
</dbReference>
<reference evidence="9" key="3">
    <citation type="journal article" name="Syst. Appl. Microbiol.">
        <title>Streptomyces alkaliterrae sp. nov., isolated from an alkaline soil, and emended descriptions of Streptomyces alkaliphilus, Streptomyces calidiresistens and Streptomyces durbertensis.</title>
        <authorList>
            <person name="Swiecimska M."/>
            <person name="Golinska P."/>
            <person name="Nouioui I."/>
            <person name="Wypij M."/>
            <person name="Rai M."/>
            <person name="Sangal V."/>
            <person name="Goodfellow M."/>
        </authorList>
    </citation>
    <scope>NUCLEOTIDE SEQUENCE</scope>
    <source>
        <strain evidence="9">OF8</strain>
    </source>
</reference>
<dbReference type="FunFam" id="3.40.50.980:FF:000001">
    <property type="entry name" value="Non-ribosomal peptide synthetase"/>
    <property type="match status" value="1"/>
</dbReference>
<dbReference type="Proteomes" id="UP000517765">
    <property type="component" value="Unassembled WGS sequence"/>
</dbReference>
<dbReference type="Gene3D" id="3.30.300.30">
    <property type="match status" value="2"/>
</dbReference>
<comment type="cofactor">
    <cofactor evidence="1">
        <name>pantetheine 4'-phosphate</name>
        <dbReference type="ChEBI" id="CHEBI:47942"/>
    </cofactor>
</comment>
<dbReference type="Gene3D" id="2.30.38.10">
    <property type="entry name" value="Luciferase, Domain 3"/>
    <property type="match status" value="1"/>
</dbReference>
<keyword evidence="3" id="KW-0596">Phosphopantetheine</keyword>
<dbReference type="Proteomes" id="UP000320857">
    <property type="component" value="Unassembled WGS sequence"/>
</dbReference>
<dbReference type="EMBL" id="VJYK02000004">
    <property type="protein sequence ID" value="MQS00475.1"/>
    <property type="molecule type" value="Genomic_DNA"/>
</dbReference>
<keyword evidence="6" id="KW-0045">Antibiotic biosynthesis</keyword>
<dbReference type="InterPro" id="IPR006162">
    <property type="entry name" value="Ppantetheine_attach_site"/>
</dbReference>
<dbReference type="Gene3D" id="1.10.1200.10">
    <property type="entry name" value="ACP-like"/>
    <property type="match status" value="1"/>
</dbReference>
<dbReference type="FunFam" id="3.40.50.12780:FF:000012">
    <property type="entry name" value="Non-ribosomal peptide synthetase"/>
    <property type="match status" value="1"/>
</dbReference>
<dbReference type="Pfam" id="PF00501">
    <property type="entry name" value="AMP-binding"/>
    <property type="match status" value="2"/>
</dbReference>
<dbReference type="NCBIfam" id="NF003417">
    <property type="entry name" value="PRK04813.1"/>
    <property type="match status" value="2"/>
</dbReference>
<evidence type="ECO:0000313" key="9">
    <source>
        <dbReference type="EMBL" id="MBB1258528.1"/>
    </source>
</evidence>
<dbReference type="GO" id="GO:0005829">
    <property type="term" value="C:cytosol"/>
    <property type="evidence" value="ECO:0007669"/>
    <property type="project" value="TreeGrafter"/>
</dbReference>
<dbReference type="InterPro" id="IPR029058">
    <property type="entry name" value="AB_hydrolase_fold"/>
</dbReference>
<dbReference type="GO" id="GO:0008610">
    <property type="term" value="P:lipid biosynthetic process"/>
    <property type="evidence" value="ECO:0007669"/>
    <property type="project" value="UniProtKB-ARBA"/>
</dbReference>
<dbReference type="SUPFAM" id="SSF52777">
    <property type="entry name" value="CoA-dependent acyltransferases"/>
    <property type="match status" value="6"/>
</dbReference>
<dbReference type="OrthoDB" id="2472181at2"/>
<dbReference type="Pfam" id="PF13193">
    <property type="entry name" value="AMP-binding_C"/>
    <property type="match status" value="2"/>
</dbReference>
<dbReference type="FunFam" id="2.30.38.10:FF:000001">
    <property type="entry name" value="Non-ribosomal peptide synthetase PvdI"/>
    <property type="match status" value="2"/>
</dbReference>
<evidence type="ECO:0000256" key="3">
    <source>
        <dbReference type="ARBA" id="ARBA00022450"/>
    </source>
</evidence>
<gene>
    <name evidence="10" type="ORF">FNX44_000975</name>
    <name evidence="9" type="ORF">H3147_06735</name>
</gene>
<evidence type="ECO:0000256" key="5">
    <source>
        <dbReference type="ARBA" id="ARBA00022737"/>
    </source>
</evidence>
<keyword evidence="4" id="KW-0597">Phosphoprotein</keyword>